<comment type="function">
    <text evidence="37">Multifunctional aminotransferase with a broad substrate specificity. Catalyzes the conversion of glyoxylate to glycine using alanine as the amino donor. Catalyzes metabolism of not L- but the D-isomer of D-beta-aminoisobutyric acid to generate 2-methyl-3-oxopropanoate and alanine. Catalyzes the transfer of the amino group from beta-alanine to pyruvate to yield L-alanine and 3-oxopropanoate. Can metabolize NG-monomethyl-L-arginine (NMMA), asymmetric NG,NG-dimethyl-L-arginine (ADMA) and symmetric NG,N'G-dimethyl-L-arginine (SDMA). ADMA is a potent inhibitor of nitric-oxide (NO) synthase, and this activity provides mechanism through which the kidney regulates blood pressure.</text>
</comment>
<evidence type="ECO:0000256" key="7">
    <source>
        <dbReference type="ARBA" id="ARBA00022679"/>
    </source>
</evidence>
<comment type="catalytic activity">
    <reaction evidence="32">
        <text>2-oxohexanoate + N(omega),N(omega)-dimethyl-L-arginine = L-2-aminohexanoate + 5-(3,3-dimethylguanidino)-2-oxopentanoate</text>
        <dbReference type="Rhea" id="RHEA:77363"/>
        <dbReference type="ChEBI" id="CHEBI:35177"/>
        <dbReference type="ChEBI" id="CHEBI:58326"/>
        <dbReference type="ChEBI" id="CHEBI:58455"/>
        <dbReference type="ChEBI" id="CHEBI:197301"/>
    </reaction>
</comment>
<comment type="catalytic activity">
    <reaction evidence="35">
        <text>oxaloacetate + L-alanine = L-aspartate + pyruvate</text>
        <dbReference type="Rhea" id="RHEA:77347"/>
        <dbReference type="ChEBI" id="CHEBI:15361"/>
        <dbReference type="ChEBI" id="CHEBI:16452"/>
        <dbReference type="ChEBI" id="CHEBI:29991"/>
        <dbReference type="ChEBI" id="CHEBI:57972"/>
    </reaction>
</comment>
<evidence type="ECO:0000256" key="34">
    <source>
        <dbReference type="ARBA" id="ARBA00048760"/>
    </source>
</evidence>
<dbReference type="InterPro" id="IPR005814">
    <property type="entry name" value="Aminotrans_3"/>
</dbReference>
<comment type="catalytic activity">
    <reaction evidence="31">
        <text>L-ornithine + glyoxylate = 5-amino-2-oxopentanoate + glycine</text>
        <dbReference type="Rhea" id="RHEA:77331"/>
        <dbReference type="ChEBI" id="CHEBI:36655"/>
        <dbReference type="ChEBI" id="CHEBI:46911"/>
        <dbReference type="ChEBI" id="CHEBI:57305"/>
        <dbReference type="ChEBI" id="CHEBI:58802"/>
    </reaction>
</comment>
<evidence type="ECO:0000256" key="3">
    <source>
        <dbReference type="ARBA" id="ARBA00008954"/>
    </source>
</evidence>
<keyword evidence="7" id="KW-0808">Transferase</keyword>
<evidence type="ECO:0000256" key="4">
    <source>
        <dbReference type="ARBA" id="ARBA00011881"/>
    </source>
</evidence>
<dbReference type="InterPro" id="IPR015421">
    <property type="entry name" value="PyrdxlP-dep_Trfase_major"/>
</dbReference>
<dbReference type="EC" id="2.6.1.44" evidence="5"/>
<evidence type="ECO:0000256" key="25">
    <source>
        <dbReference type="ARBA" id="ARBA00043825"/>
    </source>
</evidence>
<comment type="catalytic activity">
    <reaction evidence="36">
        <text>N(omega),N('omega)-dimethyl-L-arginine + glyoxylate = 5-(3,3'-dimethylguanidino)-2-oxopentanoate + glycine</text>
        <dbReference type="Rhea" id="RHEA:77315"/>
        <dbReference type="ChEBI" id="CHEBI:36655"/>
        <dbReference type="ChEBI" id="CHEBI:57305"/>
        <dbReference type="ChEBI" id="CHEBI:197308"/>
        <dbReference type="ChEBI" id="CHEBI:197310"/>
    </reaction>
</comment>
<gene>
    <name evidence="39" type="primary">LOC102809542</name>
</gene>
<evidence type="ECO:0000256" key="8">
    <source>
        <dbReference type="ARBA" id="ARBA00022946"/>
    </source>
</evidence>
<dbReference type="SUPFAM" id="SSF53383">
    <property type="entry name" value="PLP-dependent transferases"/>
    <property type="match status" value="1"/>
</dbReference>
<evidence type="ECO:0000256" key="32">
    <source>
        <dbReference type="ARBA" id="ARBA00048500"/>
    </source>
</evidence>
<evidence type="ECO:0000256" key="22">
    <source>
        <dbReference type="ARBA" id="ARBA00043758"/>
    </source>
</evidence>
<evidence type="ECO:0000256" key="26">
    <source>
        <dbReference type="ARBA" id="ARBA00043826"/>
    </source>
</evidence>
<comment type="catalytic activity">
    <reaction evidence="18">
        <text>(2S)-2-aminobutanoate + glyoxylate = 2-oxobutanoate + glycine</text>
        <dbReference type="Rhea" id="RHEA:77339"/>
        <dbReference type="ChEBI" id="CHEBI:16763"/>
        <dbReference type="ChEBI" id="CHEBI:36655"/>
        <dbReference type="ChEBI" id="CHEBI:57305"/>
        <dbReference type="ChEBI" id="CHEBI:74359"/>
    </reaction>
</comment>
<accession>A0ABM0MS61</accession>
<evidence type="ECO:0000256" key="11">
    <source>
        <dbReference type="ARBA" id="ARBA00039130"/>
    </source>
</evidence>
<evidence type="ECO:0000256" key="31">
    <source>
        <dbReference type="ARBA" id="ARBA00048264"/>
    </source>
</evidence>
<keyword evidence="9" id="KW-0496">Mitochondrion</keyword>
<evidence type="ECO:0000256" key="29">
    <source>
        <dbReference type="ARBA" id="ARBA00044258"/>
    </source>
</evidence>
<comment type="catalytic activity">
    <reaction evidence="23">
        <text>L-ornithine + pyruvate = 5-amino-2-oxopentanoate + L-alanine</text>
        <dbReference type="Rhea" id="RHEA:77327"/>
        <dbReference type="ChEBI" id="CHEBI:15361"/>
        <dbReference type="ChEBI" id="CHEBI:46911"/>
        <dbReference type="ChEBI" id="CHEBI:57972"/>
        <dbReference type="ChEBI" id="CHEBI:58802"/>
    </reaction>
</comment>
<dbReference type="InterPro" id="IPR015424">
    <property type="entry name" value="PyrdxlP-dep_Trfase"/>
</dbReference>
<keyword evidence="8" id="KW-0809">Transit peptide</keyword>
<dbReference type="PANTHER" id="PTHR45688">
    <property type="match status" value="1"/>
</dbReference>
<protein>
    <recommendedName>
        <fullName evidence="12">Alanine--glyoxylate aminotransferase 2, mitochondrial</fullName>
        <ecNumber evidence="27">2.6.1.18</ecNumber>
        <ecNumber evidence="11">2.6.1.40</ecNumber>
        <ecNumber evidence="5">2.6.1.44</ecNumber>
    </recommendedName>
    <alternativeName>
        <fullName evidence="13">(R)-3-amino-2-methylpropionate--pyruvate transaminase</fullName>
    </alternativeName>
    <alternativeName>
        <fullName evidence="15">Beta-ALAAT II</fullName>
    </alternativeName>
    <alternativeName>
        <fullName evidence="16">Beta-alanine-pyruvate aminotransferase</fullName>
    </alternativeName>
    <alternativeName>
        <fullName evidence="29">D-3-aminoisobutyrate-pyruvate aminotransferase</fullName>
    </alternativeName>
    <alternativeName>
        <fullName evidence="14">D-AIBAT</fullName>
    </alternativeName>
    <alternativeName>
        <fullName evidence="28">D-beta-aminoisobutyrate-pyruvate aminotransferase</fullName>
    </alternativeName>
</protein>
<evidence type="ECO:0000256" key="13">
    <source>
        <dbReference type="ARBA" id="ARBA00041662"/>
    </source>
</evidence>
<comment type="catalytic activity">
    <reaction evidence="19">
        <text>(R)-3-amino-2-methylpropanoate + pyruvate = 2-methyl-3-oxopropanoate + L-alanine</text>
        <dbReference type="Rhea" id="RHEA:18393"/>
        <dbReference type="ChEBI" id="CHEBI:15361"/>
        <dbReference type="ChEBI" id="CHEBI:57700"/>
        <dbReference type="ChEBI" id="CHEBI:57731"/>
        <dbReference type="ChEBI" id="CHEBI:57972"/>
        <dbReference type="EC" id="2.6.1.40"/>
    </reaction>
    <physiologicalReaction direction="left-to-right" evidence="19">
        <dbReference type="Rhea" id="RHEA:18394"/>
    </physiologicalReaction>
</comment>
<comment type="catalytic activity">
    <reaction evidence="34">
        <text>N(omega)-methyl-L-arginine + glyoxylate = 5-(3-methylguanidino)-2-oxopentanoate + glycine</text>
        <dbReference type="Rhea" id="RHEA:77323"/>
        <dbReference type="ChEBI" id="CHEBI:36655"/>
        <dbReference type="ChEBI" id="CHEBI:57305"/>
        <dbReference type="ChEBI" id="CHEBI:114953"/>
        <dbReference type="ChEBI" id="CHEBI:197314"/>
    </reaction>
</comment>
<evidence type="ECO:0000256" key="37">
    <source>
        <dbReference type="ARBA" id="ARBA00058068"/>
    </source>
</evidence>
<evidence type="ECO:0000256" key="18">
    <source>
        <dbReference type="ARBA" id="ARBA00043679"/>
    </source>
</evidence>
<evidence type="ECO:0000256" key="23">
    <source>
        <dbReference type="ARBA" id="ARBA00043777"/>
    </source>
</evidence>
<comment type="catalytic activity">
    <reaction evidence="21">
        <text>2-oxobutanoate + L-alanine = (2S)-2-aminobutanoate + pyruvate</text>
        <dbReference type="Rhea" id="RHEA:77355"/>
        <dbReference type="ChEBI" id="CHEBI:15361"/>
        <dbReference type="ChEBI" id="CHEBI:16763"/>
        <dbReference type="ChEBI" id="CHEBI:57972"/>
        <dbReference type="ChEBI" id="CHEBI:74359"/>
        <dbReference type="EC" id="2.6.1.44"/>
    </reaction>
</comment>
<evidence type="ECO:0000256" key="20">
    <source>
        <dbReference type="ARBA" id="ARBA00043749"/>
    </source>
</evidence>
<comment type="subcellular location">
    <subcellularLocation>
        <location evidence="2">Mitochondrion</location>
    </subcellularLocation>
</comment>
<comment type="catalytic activity">
    <reaction evidence="22">
        <text>N(omega)-methyl-L-arginine + pyruvate = 5-(3-methylguanidino)-2-oxopentanoate + L-alanine</text>
        <dbReference type="Rhea" id="RHEA:77319"/>
        <dbReference type="ChEBI" id="CHEBI:15361"/>
        <dbReference type="ChEBI" id="CHEBI:57972"/>
        <dbReference type="ChEBI" id="CHEBI:114953"/>
        <dbReference type="ChEBI" id="CHEBI:197314"/>
    </reaction>
</comment>
<comment type="catalytic activity">
    <reaction evidence="17">
        <text>N(omega),N(omega)-dimethyl-L-arginine + pyruvate = 5-(3,3-dimethylguanidino)-2-oxopentanoate + L-alanine</text>
        <dbReference type="Rhea" id="RHEA:77303"/>
        <dbReference type="ChEBI" id="CHEBI:15361"/>
        <dbReference type="ChEBI" id="CHEBI:57972"/>
        <dbReference type="ChEBI" id="CHEBI:58326"/>
        <dbReference type="ChEBI" id="CHEBI:197301"/>
    </reaction>
</comment>
<organism evidence="38 39">
    <name type="scientific">Saccoglossus kowalevskii</name>
    <name type="common">Acorn worm</name>
    <dbReference type="NCBI Taxonomy" id="10224"/>
    <lineage>
        <taxon>Eukaryota</taxon>
        <taxon>Metazoa</taxon>
        <taxon>Hemichordata</taxon>
        <taxon>Enteropneusta</taxon>
        <taxon>Harrimaniidae</taxon>
        <taxon>Saccoglossus</taxon>
    </lineage>
</organism>
<dbReference type="InterPro" id="IPR049704">
    <property type="entry name" value="Aminotrans_3_PPA_site"/>
</dbReference>
<evidence type="ECO:0000256" key="21">
    <source>
        <dbReference type="ARBA" id="ARBA00043751"/>
    </source>
</evidence>
<evidence type="ECO:0000256" key="9">
    <source>
        <dbReference type="ARBA" id="ARBA00023128"/>
    </source>
</evidence>
<dbReference type="Pfam" id="PF00202">
    <property type="entry name" value="Aminotran_3"/>
    <property type="match status" value="1"/>
</dbReference>
<evidence type="ECO:0000256" key="30">
    <source>
        <dbReference type="ARBA" id="ARBA00047892"/>
    </source>
</evidence>
<evidence type="ECO:0000256" key="35">
    <source>
        <dbReference type="ARBA" id="ARBA00048916"/>
    </source>
</evidence>
<dbReference type="PANTHER" id="PTHR45688:SF3">
    <property type="entry name" value="ALANINE--GLYOXYLATE AMINOTRANSFERASE 2, MITOCHONDRIAL"/>
    <property type="match status" value="1"/>
</dbReference>
<keyword evidence="38" id="KW-1185">Reference proteome</keyword>
<dbReference type="EC" id="2.6.1.40" evidence="11"/>
<evidence type="ECO:0000256" key="19">
    <source>
        <dbReference type="ARBA" id="ARBA00043726"/>
    </source>
</evidence>
<dbReference type="Gene3D" id="3.40.640.10">
    <property type="entry name" value="Type I PLP-dependent aspartate aminotransferase-like (Major domain)"/>
    <property type="match status" value="1"/>
</dbReference>
<comment type="catalytic activity">
    <reaction evidence="20">
        <text>N(omega),N(omega)-dimethyl-L-arginine + oxaloacetate = 5-(3,3-dimethylguanidino)-2-oxopentanoate + L-aspartate</text>
        <dbReference type="Rhea" id="RHEA:77343"/>
        <dbReference type="ChEBI" id="CHEBI:16452"/>
        <dbReference type="ChEBI" id="CHEBI:29991"/>
        <dbReference type="ChEBI" id="CHEBI:58326"/>
        <dbReference type="ChEBI" id="CHEBI:197301"/>
    </reaction>
</comment>
<comment type="catalytic activity">
    <reaction evidence="10">
        <text>glyoxylate + L-alanine = glycine + pyruvate</text>
        <dbReference type="Rhea" id="RHEA:24248"/>
        <dbReference type="ChEBI" id="CHEBI:15361"/>
        <dbReference type="ChEBI" id="CHEBI:36655"/>
        <dbReference type="ChEBI" id="CHEBI:57305"/>
        <dbReference type="ChEBI" id="CHEBI:57972"/>
        <dbReference type="EC" id="2.6.1.44"/>
    </reaction>
    <physiologicalReaction direction="left-to-right" evidence="10">
        <dbReference type="Rhea" id="RHEA:24249"/>
    </physiologicalReaction>
</comment>
<sequence length="157" mass="16942">MYIHQLEDLLSHSCPKKIAAFFAEPIQGAGGINQFPKDFLKGAYKAVRAKGGLCIADEVQTGFGRLGSEYWGFETHNVMPDIVTMAKGIGNGFPMAAVVTRKEIAMSLTEALHFNTFGGNPLACSVGSEVIDVSIQSNVCQPPREPSNFRLFATGML</sequence>
<evidence type="ECO:0000256" key="2">
    <source>
        <dbReference type="ARBA" id="ARBA00004173"/>
    </source>
</evidence>
<evidence type="ECO:0000256" key="24">
    <source>
        <dbReference type="ARBA" id="ARBA00043798"/>
    </source>
</evidence>
<keyword evidence="6" id="KW-0032">Aminotransferase</keyword>
<evidence type="ECO:0000256" key="36">
    <source>
        <dbReference type="ARBA" id="ARBA00049480"/>
    </source>
</evidence>
<evidence type="ECO:0000256" key="1">
    <source>
        <dbReference type="ARBA" id="ARBA00001933"/>
    </source>
</evidence>
<evidence type="ECO:0000256" key="27">
    <source>
        <dbReference type="ARBA" id="ARBA00044055"/>
    </source>
</evidence>
<evidence type="ECO:0000256" key="28">
    <source>
        <dbReference type="ARBA" id="ARBA00044257"/>
    </source>
</evidence>
<evidence type="ECO:0000313" key="39">
    <source>
        <dbReference type="RefSeq" id="XP_006822852.1"/>
    </source>
</evidence>
<comment type="catalytic activity">
    <reaction evidence="33">
        <text>N(omega),N(omega)-dimethyl-L-arginine + 2-oxobutanoate = 5-(3,3-dimethylguanidino)-2-oxopentanoate + (2S)-2-aminobutanoate</text>
        <dbReference type="Rhea" id="RHEA:77351"/>
        <dbReference type="ChEBI" id="CHEBI:16763"/>
        <dbReference type="ChEBI" id="CHEBI:58326"/>
        <dbReference type="ChEBI" id="CHEBI:74359"/>
        <dbReference type="ChEBI" id="CHEBI:197301"/>
    </reaction>
</comment>
<evidence type="ECO:0000256" key="15">
    <source>
        <dbReference type="ARBA" id="ARBA00042611"/>
    </source>
</evidence>
<dbReference type="PROSITE" id="PS00600">
    <property type="entry name" value="AA_TRANSFER_CLASS_3"/>
    <property type="match status" value="1"/>
</dbReference>
<proteinExistence type="inferred from homology"/>
<dbReference type="RefSeq" id="XP_006822852.1">
    <property type="nucleotide sequence ID" value="XM_006822789.1"/>
</dbReference>
<comment type="cofactor">
    <cofactor evidence="1">
        <name>pyridoxal 5'-phosphate</name>
        <dbReference type="ChEBI" id="CHEBI:597326"/>
    </cofactor>
</comment>
<evidence type="ECO:0000256" key="33">
    <source>
        <dbReference type="ARBA" id="ARBA00048560"/>
    </source>
</evidence>
<evidence type="ECO:0000256" key="10">
    <source>
        <dbReference type="ARBA" id="ARBA00033660"/>
    </source>
</evidence>
<evidence type="ECO:0000256" key="5">
    <source>
        <dbReference type="ARBA" id="ARBA00013049"/>
    </source>
</evidence>
<evidence type="ECO:0000256" key="17">
    <source>
        <dbReference type="ARBA" id="ARBA00043669"/>
    </source>
</evidence>
<comment type="subunit">
    <text evidence="4">Homotetramer.</text>
</comment>
<comment type="catalytic activity">
    <reaction evidence="30">
        <text>N(omega),N(omega)-dimethyl-L-arginine + glyoxylate = 5-(3,3-dimethylguanidino)-2-oxopentanoate + glycine</text>
        <dbReference type="Rhea" id="RHEA:77311"/>
        <dbReference type="ChEBI" id="CHEBI:36655"/>
        <dbReference type="ChEBI" id="CHEBI:57305"/>
        <dbReference type="ChEBI" id="CHEBI:58326"/>
        <dbReference type="ChEBI" id="CHEBI:197301"/>
    </reaction>
</comment>
<dbReference type="EC" id="2.6.1.18" evidence="27"/>
<evidence type="ECO:0000256" key="16">
    <source>
        <dbReference type="ARBA" id="ARBA00042669"/>
    </source>
</evidence>
<comment type="catalytic activity">
    <reaction evidence="25">
        <text>3-oxopropanoate + L-alanine = beta-alanine + pyruvate</text>
        <dbReference type="Rhea" id="RHEA:14077"/>
        <dbReference type="ChEBI" id="CHEBI:15361"/>
        <dbReference type="ChEBI" id="CHEBI:33190"/>
        <dbReference type="ChEBI" id="CHEBI:57966"/>
        <dbReference type="ChEBI" id="CHEBI:57972"/>
        <dbReference type="EC" id="2.6.1.18"/>
    </reaction>
    <physiologicalReaction direction="right-to-left" evidence="25">
        <dbReference type="Rhea" id="RHEA:14079"/>
    </physiologicalReaction>
</comment>
<evidence type="ECO:0000256" key="14">
    <source>
        <dbReference type="ARBA" id="ARBA00041845"/>
    </source>
</evidence>
<evidence type="ECO:0000313" key="38">
    <source>
        <dbReference type="Proteomes" id="UP000694865"/>
    </source>
</evidence>
<name>A0ABM0MS61_SACKO</name>
<comment type="catalytic activity">
    <reaction evidence="26">
        <text>2-oxopentanoate + N(omega),N(omega)-dimethyl-L-arginine = 5-(3,3-dimethylguanidino)-2-oxopentanoate + L-2-aminopentanoate</text>
        <dbReference type="Rhea" id="RHEA:77359"/>
        <dbReference type="ChEBI" id="CHEBI:28644"/>
        <dbReference type="ChEBI" id="CHEBI:58326"/>
        <dbReference type="ChEBI" id="CHEBI:58441"/>
        <dbReference type="ChEBI" id="CHEBI:197301"/>
    </reaction>
</comment>
<comment type="similarity">
    <text evidence="3">Belongs to the class-III pyridoxal-phosphate-dependent aminotransferase family.</text>
</comment>
<comment type="catalytic activity">
    <reaction evidence="24">
        <text>N(omega),N('omega)-dimethyl-L-arginine + pyruvate = 5-(3,3'-dimethylguanidino)-2-oxopentanoate + L-alanine</text>
        <dbReference type="Rhea" id="RHEA:77307"/>
        <dbReference type="ChEBI" id="CHEBI:15361"/>
        <dbReference type="ChEBI" id="CHEBI:57972"/>
        <dbReference type="ChEBI" id="CHEBI:197308"/>
        <dbReference type="ChEBI" id="CHEBI:197310"/>
    </reaction>
</comment>
<evidence type="ECO:0000256" key="6">
    <source>
        <dbReference type="ARBA" id="ARBA00022576"/>
    </source>
</evidence>
<dbReference type="Proteomes" id="UP000694865">
    <property type="component" value="Unplaced"/>
</dbReference>
<reference evidence="39" key="1">
    <citation type="submission" date="2025-08" db="UniProtKB">
        <authorList>
            <consortium name="RefSeq"/>
        </authorList>
    </citation>
    <scope>IDENTIFICATION</scope>
    <source>
        <tissue evidence="39">Testes</tissue>
    </source>
</reference>
<evidence type="ECO:0000256" key="12">
    <source>
        <dbReference type="ARBA" id="ARBA00039862"/>
    </source>
</evidence>
<dbReference type="GeneID" id="102809542"/>